<name>A0A8C3W7I6_9CETA</name>
<evidence type="ECO:0000313" key="10">
    <source>
        <dbReference type="Proteomes" id="UP000694540"/>
    </source>
</evidence>
<dbReference type="InterPro" id="IPR015421">
    <property type="entry name" value="PyrdxlP-dep_Trfase_major"/>
</dbReference>
<organism evidence="9 10">
    <name type="scientific">Catagonus wagneri</name>
    <name type="common">Chacoan peccary</name>
    <dbReference type="NCBI Taxonomy" id="51154"/>
    <lineage>
        <taxon>Eukaryota</taxon>
        <taxon>Metazoa</taxon>
        <taxon>Chordata</taxon>
        <taxon>Craniata</taxon>
        <taxon>Vertebrata</taxon>
        <taxon>Euteleostomi</taxon>
        <taxon>Mammalia</taxon>
        <taxon>Eutheria</taxon>
        <taxon>Laurasiatheria</taxon>
        <taxon>Artiodactyla</taxon>
        <taxon>Suina</taxon>
        <taxon>Tayassuidae</taxon>
        <taxon>Catagonus</taxon>
    </lineage>
</organism>
<dbReference type="InterPro" id="IPR002129">
    <property type="entry name" value="PyrdxlP-dep_de-COase"/>
</dbReference>
<evidence type="ECO:0000256" key="3">
    <source>
        <dbReference type="ARBA" id="ARBA00011738"/>
    </source>
</evidence>
<accession>A0A8C3W7I6</accession>
<reference evidence="9" key="1">
    <citation type="submission" date="2025-08" db="UniProtKB">
        <authorList>
            <consortium name="Ensembl"/>
        </authorList>
    </citation>
    <scope>IDENTIFICATION</scope>
</reference>
<reference evidence="9" key="2">
    <citation type="submission" date="2025-09" db="UniProtKB">
        <authorList>
            <consortium name="Ensembl"/>
        </authorList>
    </citation>
    <scope>IDENTIFICATION</scope>
</reference>
<dbReference type="GO" id="GO:0004351">
    <property type="term" value="F:glutamate decarboxylase activity"/>
    <property type="evidence" value="ECO:0007669"/>
    <property type="project" value="TreeGrafter"/>
</dbReference>
<dbReference type="AlphaFoldDB" id="A0A8C3W7I6"/>
<dbReference type="GO" id="GO:0009449">
    <property type="term" value="P:gamma-aminobutyric acid biosynthetic process"/>
    <property type="evidence" value="ECO:0007669"/>
    <property type="project" value="TreeGrafter"/>
</dbReference>
<dbReference type="PANTHER" id="PTHR45677:SF6">
    <property type="entry name" value="GLUTAMATE DECARBOXYLASE 1"/>
    <property type="match status" value="1"/>
</dbReference>
<evidence type="ECO:0000256" key="5">
    <source>
        <dbReference type="ARBA" id="ARBA00022898"/>
    </source>
</evidence>
<dbReference type="GeneTree" id="ENSGT00940000164469"/>
<evidence type="ECO:0000256" key="2">
    <source>
        <dbReference type="ARBA" id="ARBA00009533"/>
    </source>
</evidence>
<dbReference type="InterPro" id="IPR015424">
    <property type="entry name" value="PyrdxlP-dep_Trfase"/>
</dbReference>
<evidence type="ECO:0008006" key="11">
    <source>
        <dbReference type="Google" id="ProtNLM"/>
    </source>
</evidence>
<sequence>MGQTPFCVTATAGSTVFGAFDPLHNIADICETHKLWMHVDAAWGGGLLLSRDHSYKLSGIKRANSVTWNPHKLMGVPLQCSAILIREKGLLEACNQIGAGYLFQPDKLYNVDFDTGDKAIQCGRHADIFKLWLMWKAKGTYGFEAQINRYMELAKYFYKVLKKKDNFKLVFDAEVRTVFYVEQYLPVKFPFNDIFIYTQIAPKIKAQMIEEGTAMISYQPCGDKVNFFRMVFSNPATRQKDVDYLIDEIQRLGKDL</sequence>
<keyword evidence="10" id="KW-1185">Reference proteome</keyword>
<comment type="cofactor">
    <cofactor evidence="1 7 8">
        <name>pyridoxal 5'-phosphate</name>
        <dbReference type="ChEBI" id="CHEBI:597326"/>
    </cofactor>
</comment>
<evidence type="ECO:0000256" key="6">
    <source>
        <dbReference type="ARBA" id="ARBA00023239"/>
    </source>
</evidence>
<evidence type="ECO:0000313" key="9">
    <source>
        <dbReference type="Ensembl" id="ENSCWAP00000009411.1"/>
    </source>
</evidence>
<dbReference type="Proteomes" id="UP000694540">
    <property type="component" value="Unplaced"/>
</dbReference>
<dbReference type="Pfam" id="PF00282">
    <property type="entry name" value="Pyridoxal_deC"/>
    <property type="match status" value="1"/>
</dbReference>
<evidence type="ECO:0000256" key="1">
    <source>
        <dbReference type="ARBA" id="ARBA00001933"/>
    </source>
</evidence>
<proteinExistence type="inferred from homology"/>
<evidence type="ECO:0000256" key="4">
    <source>
        <dbReference type="ARBA" id="ARBA00022793"/>
    </source>
</evidence>
<dbReference type="GO" id="GO:0030170">
    <property type="term" value="F:pyridoxal phosphate binding"/>
    <property type="evidence" value="ECO:0007669"/>
    <property type="project" value="InterPro"/>
</dbReference>
<dbReference type="PROSITE" id="PS00392">
    <property type="entry name" value="DDC_GAD_HDC_YDC"/>
    <property type="match status" value="1"/>
</dbReference>
<dbReference type="PANTHER" id="PTHR45677">
    <property type="entry name" value="GLUTAMATE DECARBOXYLASE-RELATED"/>
    <property type="match status" value="1"/>
</dbReference>
<feature type="modified residue" description="N6-(pyridoxal phosphate)lysine" evidence="7">
    <location>
        <position position="72"/>
    </location>
</feature>
<dbReference type="InterPro" id="IPR021115">
    <property type="entry name" value="Pyridoxal-P_BS"/>
</dbReference>
<evidence type="ECO:0000256" key="8">
    <source>
        <dbReference type="RuleBase" id="RU000382"/>
    </source>
</evidence>
<keyword evidence="6 8" id="KW-0456">Lyase</keyword>
<keyword evidence="4" id="KW-0210">Decarboxylase</keyword>
<dbReference type="Ensembl" id="ENSCWAT00000010216.1">
    <property type="protein sequence ID" value="ENSCWAP00000009411.1"/>
    <property type="gene ID" value="ENSCWAG00000007214.1"/>
</dbReference>
<comment type="subunit">
    <text evidence="3">Homodimer.</text>
</comment>
<dbReference type="Gene3D" id="3.90.1150.170">
    <property type="match status" value="1"/>
</dbReference>
<dbReference type="GO" id="GO:0048786">
    <property type="term" value="C:presynaptic active zone"/>
    <property type="evidence" value="ECO:0007669"/>
    <property type="project" value="TreeGrafter"/>
</dbReference>
<dbReference type="SUPFAM" id="SSF53383">
    <property type="entry name" value="PLP-dependent transferases"/>
    <property type="match status" value="1"/>
</dbReference>
<keyword evidence="5 7" id="KW-0663">Pyridoxal phosphate</keyword>
<comment type="similarity">
    <text evidence="2 8">Belongs to the group II decarboxylase family.</text>
</comment>
<protein>
    <recommendedName>
        <fullName evidence="11">Glutamate decarboxylase</fullName>
    </recommendedName>
</protein>
<dbReference type="GO" id="GO:0005737">
    <property type="term" value="C:cytoplasm"/>
    <property type="evidence" value="ECO:0007669"/>
    <property type="project" value="TreeGrafter"/>
</dbReference>
<evidence type="ECO:0000256" key="7">
    <source>
        <dbReference type="PIRSR" id="PIRSR602129-50"/>
    </source>
</evidence>
<dbReference type="Gene3D" id="3.40.640.10">
    <property type="entry name" value="Type I PLP-dependent aspartate aminotransferase-like (Major domain)"/>
    <property type="match status" value="1"/>
</dbReference>